<comment type="caution">
    <text evidence="3">The sequence shown here is derived from an EMBL/GenBank/DDBJ whole genome shotgun (WGS) entry which is preliminary data.</text>
</comment>
<reference evidence="3 4" key="1">
    <citation type="submission" date="2019-11" db="EMBL/GenBank/DDBJ databases">
        <title>Novel species isolated from a subtropical stream in China.</title>
        <authorList>
            <person name="Lu H."/>
        </authorList>
    </citation>
    <scope>NUCLEOTIDE SEQUENCE [LARGE SCALE GENOMIC DNA]</scope>
    <source>
        <strain evidence="3 4">FT80W</strain>
    </source>
</reference>
<evidence type="ECO:0000313" key="4">
    <source>
        <dbReference type="Proteomes" id="UP000433309"/>
    </source>
</evidence>
<dbReference type="GO" id="GO:0005829">
    <property type="term" value="C:cytosol"/>
    <property type="evidence" value="ECO:0007669"/>
    <property type="project" value="TreeGrafter"/>
</dbReference>
<keyword evidence="2" id="KW-0732">Signal</keyword>
<evidence type="ECO:0000256" key="2">
    <source>
        <dbReference type="ARBA" id="ARBA00022729"/>
    </source>
</evidence>
<dbReference type="PANTHER" id="PTHR35089">
    <property type="entry name" value="CHAPERONE PROTEIN SKP"/>
    <property type="match status" value="1"/>
</dbReference>
<dbReference type="Proteomes" id="UP000433309">
    <property type="component" value="Unassembled WGS sequence"/>
</dbReference>
<dbReference type="GO" id="GO:0051082">
    <property type="term" value="F:unfolded protein binding"/>
    <property type="evidence" value="ECO:0007669"/>
    <property type="project" value="InterPro"/>
</dbReference>
<accession>A0A6I2KYE7</accession>
<dbReference type="GO" id="GO:0050821">
    <property type="term" value="P:protein stabilization"/>
    <property type="evidence" value="ECO:0007669"/>
    <property type="project" value="TreeGrafter"/>
</dbReference>
<evidence type="ECO:0000256" key="1">
    <source>
        <dbReference type="ARBA" id="ARBA00009091"/>
    </source>
</evidence>
<keyword evidence="4" id="KW-1185">Reference proteome</keyword>
<evidence type="ECO:0000313" key="3">
    <source>
        <dbReference type="EMBL" id="MRW90007.1"/>
    </source>
</evidence>
<proteinExistence type="inferred from homology"/>
<dbReference type="InterPro" id="IPR005632">
    <property type="entry name" value="Chaperone_Skp"/>
</dbReference>
<dbReference type="SMART" id="SM00935">
    <property type="entry name" value="OmpH"/>
    <property type="match status" value="1"/>
</dbReference>
<organism evidence="3 4">
    <name type="scientific">Duganella guangzhouensis</name>
    <dbReference type="NCBI Taxonomy" id="2666084"/>
    <lineage>
        <taxon>Bacteria</taxon>
        <taxon>Pseudomonadati</taxon>
        <taxon>Pseudomonadota</taxon>
        <taxon>Betaproteobacteria</taxon>
        <taxon>Burkholderiales</taxon>
        <taxon>Oxalobacteraceae</taxon>
        <taxon>Telluria group</taxon>
        <taxon>Duganella</taxon>
    </lineage>
</organism>
<dbReference type="Gene3D" id="3.30.910.20">
    <property type="entry name" value="Skp domain"/>
    <property type="match status" value="1"/>
</dbReference>
<dbReference type="SUPFAM" id="SSF111384">
    <property type="entry name" value="OmpH-like"/>
    <property type="match status" value="1"/>
</dbReference>
<dbReference type="AlphaFoldDB" id="A0A6I2KYE7"/>
<dbReference type="Pfam" id="PF03938">
    <property type="entry name" value="OmpH"/>
    <property type="match status" value="1"/>
</dbReference>
<dbReference type="EMBL" id="WKJK01000003">
    <property type="protein sequence ID" value="MRW90007.1"/>
    <property type="molecule type" value="Genomic_DNA"/>
</dbReference>
<sequence>MATAWNASSSRWAPASNAGKYQYLPRRNKLKTASATLTKTLAVLALGWCALAPVQAQTSTPTSASRIAWISPERIYNESKLAKLAEEKLKEEFKSREKAMNEMAGRLKAASEKLDKDAPSLNEIDRNKRQRDVMDLDKEYQRRQREFREDLSQRTNEERQAISEKATKVIKQLANVEGFDIVLQDAVWASNRIDITDKVLAALDKDK</sequence>
<dbReference type="InterPro" id="IPR024930">
    <property type="entry name" value="Skp_dom_sf"/>
</dbReference>
<dbReference type="PANTHER" id="PTHR35089:SF1">
    <property type="entry name" value="CHAPERONE PROTEIN SKP"/>
    <property type="match status" value="1"/>
</dbReference>
<name>A0A6I2KYE7_9BURK</name>
<comment type="similarity">
    <text evidence="1">Belongs to the Skp family.</text>
</comment>
<gene>
    <name evidence="3" type="ORF">GJ699_08440</name>
</gene>
<protein>
    <submittedName>
        <fullName evidence="3">OmpH family outer membrane protein</fullName>
    </submittedName>
</protein>